<dbReference type="SUPFAM" id="SSF161111">
    <property type="entry name" value="Cation efflux protein transmembrane domain-like"/>
    <property type="match status" value="1"/>
</dbReference>
<dbReference type="PANTHER" id="PTHR43840">
    <property type="entry name" value="MITOCHONDRIAL METAL TRANSPORTER 1-RELATED"/>
    <property type="match status" value="1"/>
</dbReference>
<dbReference type="GeneID" id="4600861"/>
<dbReference type="PANTHER" id="PTHR43840:SF15">
    <property type="entry name" value="MITOCHONDRIAL METAL TRANSPORTER 1-RELATED"/>
    <property type="match status" value="1"/>
</dbReference>
<feature type="domain" description="Cation efflux protein transmembrane" evidence="7">
    <location>
        <begin position="7"/>
        <end position="194"/>
    </location>
</feature>
<protein>
    <submittedName>
        <fullName evidence="9">Cation diffusion facilitator family transporter</fullName>
    </submittedName>
</protein>
<keyword evidence="2" id="KW-0813">Transport</keyword>
<evidence type="ECO:0000256" key="6">
    <source>
        <dbReference type="SAM" id="Phobius"/>
    </source>
</evidence>
<dbReference type="KEGG" id="tpe:Tpen_1119"/>
<dbReference type="GO" id="GO:0008324">
    <property type="term" value="F:monoatomic cation transmembrane transporter activity"/>
    <property type="evidence" value="ECO:0007669"/>
    <property type="project" value="InterPro"/>
</dbReference>
<dbReference type="EMBL" id="CP000505">
    <property type="protein sequence ID" value="ABL78517.1"/>
    <property type="molecule type" value="Genomic_DNA"/>
</dbReference>
<feature type="transmembrane region" description="Helical" evidence="6">
    <location>
        <begin position="74"/>
        <end position="92"/>
    </location>
</feature>
<accession>A1RZ87</accession>
<evidence type="ECO:0000259" key="7">
    <source>
        <dbReference type="Pfam" id="PF01545"/>
    </source>
</evidence>
<reference evidence="10" key="1">
    <citation type="journal article" date="2008" name="J. Bacteriol.">
        <title>Genome sequence of Thermofilum pendens reveals an exceptional loss of biosynthetic pathways without genome reduction.</title>
        <authorList>
            <person name="Anderson I."/>
            <person name="Rodriguez J."/>
            <person name="Susanti D."/>
            <person name="Porat I."/>
            <person name="Reich C."/>
            <person name="Ulrich L.E."/>
            <person name="Elkins J.G."/>
            <person name="Mavromatis K."/>
            <person name="Lykidis A."/>
            <person name="Kim E."/>
            <person name="Thompson L.S."/>
            <person name="Nolan M."/>
            <person name="Land M."/>
            <person name="Copeland A."/>
            <person name="Lapidus A."/>
            <person name="Lucas S."/>
            <person name="Detter C."/>
            <person name="Zhulin I.B."/>
            <person name="Olsen G.J."/>
            <person name="Whitman W."/>
            <person name="Mukhopadhyay B."/>
            <person name="Bristow J."/>
            <person name="Kyrpides N."/>
        </authorList>
    </citation>
    <scope>NUCLEOTIDE SEQUENCE [LARGE SCALE GENOMIC DNA]</scope>
    <source>
        <strain evidence="10">DSM 2475 / Hrk 5</strain>
    </source>
</reference>
<evidence type="ECO:0000256" key="3">
    <source>
        <dbReference type="ARBA" id="ARBA00022692"/>
    </source>
</evidence>
<evidence type="ECO:0000313" key="10">
    <source>
        <dbReference type="Proteomes" id="UP000000641"/>
    </source>
</evidence>
<keyword evidence="5 6" id="KW-0472">Membrane</keyword>
<feature type="transmembrane region" description="Helical" evidence="6">
    <location>
        <begin position="112"/>
        <end position="132"/>
    </location>
</feature>
<dbReference type="Pfam" id="PF16916">
    <property type="entry name" value="ZT_dimer"/>
    <property type="match status" value="1"/>
</dbReference>
<dbReference type="AlphaFoldDB" id="A1RZ87"/>
<dbReference type="Pfam" id="PF01545">
    <property type="entry name" value="Cation_efflux"/>
    <property type="match status" value="1"/>
</dbReference>
<comment type="subcellular location">
    <subcellularLocation>
        <location evidence="1">Membrane</location>
        <topology evidence="1">Multi-pass membrane protein</topology>
    </subcellularLocation>
</comment>
<dbReference type="InterPro" id="IPR027469">
    <property type="entry name" value="Cation_efflux_TMD_sf"/>
</dbReference>
<organism evidence="9 10">
    <name type="scientific">Thermofilum pendens (strain DSM 2475 / Hrk 5)</name>
    <dbReference type="NCBI Taxonomy" id="368408"/>
    <lineage>
        <taxon>Archaea</taxon>
        <taxon>Thermoproteota</taxon>
        <taxon>Thermoprotei</taxon>
        <taxon>Thermofilales</taxon>
        <taxon>Thermofilaceae</taxon>
        <taxon>Thermofilum</taxon>
    </lineage>
</organism>
<dbReference type="OrthoDB" id="8907at2157"/>
<evidence type="ECO:0000256" key="4">
    <source>
        <dbReference type="ARBA" id="ARBA00022989"/>
    </source>
</evidence>
<evidence type="ECO:0000313" key="9">
    <source>
        <dbReference type="EMBL" id="ABL78517.1"/>
    </source>
</evidence>
<keyword evidence="10" id="KW-1185">Reference proteome</keyword>
<dbReference type="RefSeq" id="WP_011752782.1">
    <property type="nucleotide sequence ID" value="NC_008698.1"/>
</dbReference>
<dbReference type="GO" id="GO:0016020">
    <property type="term" value="C:membrane"/>
    <property type="evidence" value="ECO:0007669"/>
    <property type="project" value="UniProtKB-SubCell"/>
</dbReference>
<feature type="transmembrane region" description="Helical" evidence="6">
    <location>
        <begin position="31"/>
        <end position="53"/>
    </location>
</feature>
<dbReference type="InterPro" id="IPR050291">
    <property type="entry name" value="CDF_Transporter"/>
</dbReference>
<name>A1RZ87_THEPD</name>
<proteinExistence type="predicted"/>
<dbReference type="HOGENOM" id="CLU_013430_3_0_2"/>
<dbReference type="NCBIfam" id="TIGR01297">
    <property type="entry name" value="CDF"/>
    <property type="match status" value="1"/>
</dbReference>
<keyword evidence="4 6" id="KW-1133">Transmembrane helix</keyword>
<dbReference type="InterPro" id="IPR036837">
    <property type="entry name" value="Cation_efflux_CTD_sf"/>
</dbReference>
<dbReference type="SUPFAM" id="SSF160240">
    <property type="entry name" value="Cation efflux protein cytoplasmic domain-like"/>
    <property type="match status" value="1"/>
</dbReference>
<dbReference type="STRING" id="368408.Tpen_1119"/>
<evidence type="ECO:0000256" key="1">
    <source>
        <dbReference type="ARBA" id="ARBA00004141"/>
    </source>
</evidence>
<dbReference type="InterPro" id="IPR058533">
    <property type="entry name" value="Cation_efflux_TM"/>
</dbReference>
<sequence>MRERVALLTFLAVLGITVAKLAVYALTSSMAAFTEFVDSVTDIATSALALLSVRLSRKPPDEDHHYGHGKAEALAGYTIGLFAGTSLAYVVAELVKRVLEGYIVRSDPLAVQIAAAIVAVDSGLAGVNYLGYRASKSVALRANAVNYMGDSLRALGVLTAITTAWLDPFVTAVLASILAVEVFHLLRESTSILMDEASEELTRRIAESLRGVEEVEEVRKIRVRHSGTHYQVDVVVAVKGGKTIEEAHRAADEVEKRVKAALGAEVDVLVHVEPC</sequence>
<evidence type="ECO:0000256" key="5">
    <source>
        <dbReference type="ARBA" id="ARBA00023136"/>
    </source>
</evidence>
<dbReference type="Gene3D" id="3.30.70.1350">
    <property type="entry name" value="Cation efflux protein, cytoplasmic domain"/>
    <property type="match status" value="1"/>
</dbReference>
<keyword evidence="3 6" id="KW-0812">Transmembrane</keyword>
<feature type="domain" description="Cation efflux protein cytoplasmic" evidence="8">
    <location>
        <begin position="198"/>
        <end position="275"/>
    </location>
</feature>
<dbReference type="eggNOG" id="arCOG01474">
    <property type="taxonomic scope" value="Archaea"/>
</dbReference>
<dbReference type="Proteomes" id="UP000000641">
    <property type="component" value="Chromosome"/>
</dbReference>
<dbReference type="Gene3D" id="1.20.1510.10">
    <property type="entry name" value="Cation efflux protein transmembrane domain"/>
    <property type="match status" value="1"/>
</dbReference>
<dbReference type="EnsemblBacteria" id="ABL78517">
    <property type="protein sequence ID" value="ABL78517"/>
    <property type="gene ID" value="Tpen_1119"/>
</dbReference>
<evidence type="ECO:0000259" key="8">
    <source>
        <dbReference type="Pfam" id="PF16916"/>
    </source>
</evidence>
<evidence type="ECO:0000256" key="2">
    <source>
        <dbReference type="ARBA" id="ARBA00022448"/>
    </source>
</evidence>
<gene>
    <name evidence="9" type="ordered locus">Tpen_1119</name>
</gene>
<dbReference type="InterPro" id="IPR002524">
    <property type="entry name" value="Cation_efflux"/>
</dbReference>
<dbReference type="InterPro" id="IPR027470">
    <property type="entry name" value="Cation_efflux_CTD"/>
</dbReference>